<gene>
    <name evidence="3" type="ORF">PCOR1329_LOCUS85499</name>
</gene>
<organism evidence="3 4">
    <name type="scientific">Prorocentrum cordatum</name>
    <dbReference type="NCBI Taxonomy" id="2364126"/>
    <lineage>
        <taxon>Eukaryota</taxon>
        <taxon>Sar</taxon>
        <taxon>Alveolata</taxon>
        <taxon>Dinophyceae</taxon>
        <taxon>Prorocentrales</taxon>
        <taxon>Prorocentraceae</taxon>
        <taxon>Prorocentrum</taxon>
    </lineage>
</organism>
<reference evidence="3" key="1">
    <citation type="submission" date="2023-10" db="EMBL/GenBank/DDBJ databases">
        <authorList>
            <person name="Chen Y."/>
            <person name="Shah S."/>
            <person name="Dougan E. K."/>
            <person name="Thang M."/>
            <person name="Chan C."/>
        </authorList>
    </citation>
    <scope>NUCLEOTIDE SEQUENCE [LARGE SCALE GENOMIC DNA]</scope>
</reference>
<feature type="compositionally biased region" description="Low complexity" evidence="1">
    <location>
        <begin position="541"/>
        <end position="563"/>
    </location>
</feature>
<sequence length="1221" mass="134335">VPQAAREVSEEELSTLEEVMAAPIQTRENIGAGFFFIVKREFSKCGSRMLACFRVYAWDVEGTAHDTPQRAQARRAWTEWRMFQKTVTLALPGGKAKERRNTNRVANMAARWAAGERRALRMKWCCLLVALTDGPGKPSSYYFDLSGEGDSNFSWPSMLELVTEKLEQIRVSDFVGSSLSDLGPSALVDTGAGQALIGKPDLERMISAFRERGFDIPVKWEAIDRAAAGIGGKVQPIGRAFVPVSIYQCGVIEFLVLPTPCPPLLPARWLDFIKAHVCMPENVLRISGQDVEIPLHRHPAGHRSVNLIQVPPEKFKIDQAVIDQLPGSIFWDSQASSDQDRRSLASRQIIGMVKFYSKVQKPSRISHLRRQLQRASGAVGAEVTEGDEEMPINTEIETSLDFTLEEMTSTEKEWLYIGEMDFPMQVKRWRRLALRLITLAAQVRLSLAMAELIPMAFKEEHDPVELCQHPAWARRSGSNSTSVCTHCSRCGLRLSLRDKTPGEKAEAQGRKTLKEKKKIKSIIEQVKKEMPFEPPPSHINARASSSAAGASAKATAVKTAAVPSKPPPKPPPKAKGGDRTVLIKRAPTHPDDPWRPDQPITRSEFNAEMSNLMTRVETVIQAGVTQMASAAWIIPEHPRGDEEQPEVLKEVLEEKGVTSFMEVFSVPRVATELRERGIPPGPSLDILTGCDLLMKSGEAVLWDAIERLQPQFIMMSSSCRAFSQARRAVWNTMDREARNQEEERGLKAFQLCARIAEYQASKGRAFMVEHPDSALSWETETAKAMLQIPGTSFVTAHQCMYGLQLSPEGPSKKPTRFVSNSPEALRYCREECRGKHKHFSLEGGSRTSAAERYPDGLVKAIANGVEDTLWRLLGLGSQPLAGVFSGFGDSETELSDFWPDPEPATVEAWPGELEGPKVSPQEALEIMKWAPQVTKSDPAKGNLALHDILCKGPSGQRPDFYKQVVGEKGDRPRCATLAAVCNLLADGRAPRQLRPFLGGARGKALRKTAKDGTEDTRPVCSGEAIRRVVGQALLATELCALRGRLEPLQLAVGVRAGVEAMPHLARQWKQDFARDLARAFVNSDRANARNEESQPADGVRSSARSAQGAGTRCELTLSRTLGVNLSAGEFADNVATLLGVDVLGEGSARPHCAAPLGAKGAHYLSRMNGWGAALVHNAIRGVFYDNSTRGGLRPELEAAGHWAILGRRVRGRQLASTARQM</sequence>
<feature type="compositionally biased region" description="Pro residues" evidence="1">
    <location>
        <begin position="564"/>
        <end position="573"/>
    </location>
</feature>
<evidence type="ECO:0000313" key="4">
    <source>
        <dbReference type="Proteomes" id="UP001189429"/>
    </source>
</evidence>
<dbReference type="PROSITE" id="PS50175">
    <property type="entry name" value="ASP_PROT_RETROV"/>
    <property type="match status" value="1"/>
</dbReference>
<name>A0ABN9YKE5_9DINO</name>
<dbReference type="InterPro" id="IPR001995">
    <property type="entry name" value="Peptidase_A2_cat"/>
</dbReference>
<accession>A0ABN9YKE5</accession>
<keyword evidence="4" id="KW-1185">Reference proteome</keyword>
<protein>
    <recommendedName>
        <fullName evidence="2">Peptidase A2 domain-containing protein</fullName>
    </recommendedName>
</protein>
<feature type="non-terminal residue" evidence="3">
    <location>
        <position position="1221"/>
    </location>
</feature>
<evidence type="ECO:0000259" key="2">
    <source>
        <dbReference type="PROSITE" id="PS50175"/>
    </source>
</evidence>
<feature type="region of interest" description="Disordered" evidence="1">
    <location>
        <begin position="1085"/>
        <end position="1107"/>
    </location>
</feature>
<comment type="caution">
    <text evidence="3">The sequence shown here is derived from an EMBL/GenBank/DDBJ whole genome shotgun (WGS) entry which is preliminary data.</text>
</comment>
<feature type="region of interest" description="Disordered" evidence="1">
    <location>
        <begin position="528"/>
        <end position="579"/>
    </location>
</feature>
<feature type="domain" description="Peptidase A2" evidence="2">
    <location>
        <begin position="184"/>
        <end position="270"/>
    </location>
</feature>
<dbReference type="Proteomes" id="UP001189429">
    <property type="component" value="Unassembled WGS sequence"/>
</dbReference>
<dbReference type="EMBL" id="CAUYUJ010022626">
    <property type="protein sequence ID" value="CAK0911720.1"/>
    <property type="molecule type" value="Genomic_DNA"/>
</dbReference>
<evidence type="ECO:0000313" key="3">
    <source>
        <dbReference type="EMBL" id="CAK0911720.1"/>
    </source>
</evidence>
<evidence type="ECO:0000256" key="1">
    <source>
        <dbReference type="SAM" id="MobiDB-lite"/>
    </source>
</evidence>
<feature type="non-terminal residue" evidence="3">
    <location>
        <position position="1"/>
    </location>
</feature>
<proteinExistence type="predicted"/>